<keyword evidence="2 3" id="KW-0028">Amino-acid biosynthesis</keyword>
<evidence type="ECO:0000313" key="4">
    <source>
        <dbReference type="EMBL" id="TCT25573.1"/>
    </source>
</evidence>
<evidence type="ECO:0000256" key="1">
    <source>
        <dbReference type="NCBIfam" id="TIGR01796"/>
    </source>
</evidence>
<dbReference type="OrthoDB" id="9802232at2"/>
<keyword evidence="5" id="KW-1185">Reference proteome</keyword>
<feature type="binding site" evidence="2">
    <location>
        <position position="89"/>
    </location>
    <ligand>
        <name>prephenate</name>
        <dbReference type="ChEBI" id="CHEBI:29934"/>
    </ligand>
</feature>
<reference evidence="4 5" key="1">
    <citation type="submission" date="2019-03" db="EMBL/GenBank/DDBJ databases">
        <title>Genomic Encyclopedia of Type Strains, Phase IV (KMG-IV): sequencing the most valuable type-strain genomes for metagenomic binning, comparative biology and taxonomic classification.</title>
        <authorList>
            <person name="Goeker M."/>
        </authorList>
    </citation>
    <scope>NUCLEOTIDE SEQUENCE [LARGE SCALE GENOMIC DNA]</scope>
    <source>
        <strain evidence="4 5">DSM 25894</strain>
    </source>
</reference>
<accession>A0A4R3N886</accession>
<protein>
    <recommendedName>
        <fullName evidence="1 3">chorismate mutase</fullName>
        <ecNumber evidence="1 3">5.4.99.5</ecNumber>
    </recommendedName>
</protein>
<dbReference type="PANTHER" id="PTHR21164">
    <property type="entry name" value="CHORISMATE MUTASE"/>
    <property type="match status" value="1"/>
</dbReference>
<dbReference type="InterPro" id="IPR008243">
    <property type="entry name" value="Chorismate_mutase_AroH"/>
</dbReference>
<gene>
    <name evidence="4" type="ORF">EDD68_103128</name>
</gene>
<evidence type="ECO:0000256" key="2">
    <source>
        <dbReference type="PIRSR" id="PIRSR005965-1"/>
    </source>
</evidence>
<feature type="binding site" evidence="2">
    <location>
        <position position="6"/>
    </location>
    <ligand>
        <name>prephenate</name>
        <dbReference type="ChEBI" id="CHEBI:29934"/>
    </ligand>
</feature>
<dbReference type="RefSeq" id="WP_132371005.1">
    <property type="nucleotide sequence ID" value="NZ_SMAN01000003.1"/>
</dbReference>
<evidence type="ECO:0000313" key="5">
    <source>
        <dbReference type="Proteomes" id="UP000294650"/>
    </source>
</evidence>
<dbReference type="GO" id="GO:0004106">
    <property type="term" value="F:chorismate mutase activity"/>
    <property type="evidence" value="ECO:0007669"/>
    <property type="project" value="UniProtKB-UniRule"/>
</dbReference>
<dbReference type="Gene3D" id="3.30.1330.40">
    <property type="entry name" value="RutC-like"/>
    <property type="match status" value="1"/>
</dbReference>
<dbReference type="PANTHER" id="PTHR21164:SF0">
    <property type="entry name" value="CHORISMATE MUTASE AROH"/>
    <property type="match status" value="1"/>
</dbReference>
<dbReference type="PROSITE" id="PS51167">
    <property type="entry name" value="CHORISMATE_MUT_1"/>
    <property type="match status" value="1"/>
</dbReference>
<dbReference type="GO" id="GO:0008652">
    <property type="term" value="P:amino acid biosynthetic process"/>
    <property type="evidence" value="ECO:0007669"/>
    <property type="project" value="UniProtKB-UniRule"/>
</dbReference>
<dbReference type="Pfam" id="PF07736">
    <property type="entry name" value="CM_1"/>
    <property type="match status" value="1"/>
</dbReference>
<dbReference type="PIRSF" id="PIRSF005965">
    <property type="entry name" value="Chor_mut_AroH"/>
    <property type="match status" value="1"/>
</dbReference>
<dbReference type="EC" id="5.4.99.5" evidence="1 3"/>
<dbReference type="CDD" id="cd02185">
    <property type="entry name" value="AroH"/>
    <property type="match status" value="1"/>
</dbReference>
<comment type="catalytic activity">
    <reaction evidence="3">
        <text>chorismate = prephenate</text>
        <dbReference type="Rhea" id="RHEA:13897"/>
        <dbReference type="ChEBI" id="CHEBI:29748"/>
        <dbReference type="ChEBI" id="CHEBI:29934"/>
        <dbReference type="EC" id="5.4.99.5"/>
    </reaction>
</comment>
<keyword evidence="3" id="KW-0413">Isomerase</keyword>
<dbReference type="AlphaFoldDB" id="A0A4R3N886"/>
<dbReference type="GO" id="GO:0046417">
    <property type="term" value="P:chorismate metabolic process"/>
    <property type="evidence" value="ECO:0007669"/>
    <property type="project" value="TreeGrafter"/>
</dbReference>
<dbReference type="EMBL" id="SMAN01000003">
    <property type="protein sequence ID" value="TCT25573.1"/>
    <property type="molecule type" value="Genomic_DNA"/>
</dbReference>
<evidence type="ECO:0000256" key="3">
    <source>
        <dbReference type="PROSITE-ProRule" id="PRU00514"/>
    </source>
</evidence>
<keyword evidence="2 3" id="KW-0057">Aromatic amino acid biosynthesis</keyword>
<feature type="binding site" evidence="2">
    <location>
        <position position="107"/>
    </location>
    <ligand>
        <name>prephenate</name>
        <dbReference type="ChEBI" id="CHEBI:29934"/>
    </ligand>
</feature>
<organism evidence="4 5">
    <name type="scientific">Melghiribacillus thermohalophilus</name>
    <dbReference type="NCBI Taxonomy" id="1324956"/>
    <lineage>
        <taxon>Bacteria</taxon>
        <taxon>Bacillati</taxon>
        <taxon>Bacillota</taxon>
        <taxon>Bacilli</taxon>
        <taxon>Bacillales</taxon>
        <taxon>Bacillaceae</taxon>
        <taxon>Melghiribacillus</taxon>
    </lineage>
</organism>
<comment type="caution">
    <text evidence="4">The sequence shown here is derived from an EMBL/GenBank/DDBJ whole genome shotgun (WGS) entry which is preliminary data.</text>
</comment>
<dbReference type="NCBIfam" id="TIGR01796">
    <property type="entry name" value="CM_mono_aroH"/>
    <property type="match status" value="1"/>
</dbReference>
<dbReference type="Proteomes" id="UP000294650">
    <property type="component" value="Unassembled WGS sequence"/>
</dbReference>
<dbReference type="UniPathway" id="UPA00120">
    <property type="reaction ID" value="UER00203"/>
</dbReference>
<name>A0A4R3N886_9BACI</name>
<dbReference type="InterPro" id="IPR035959">
    <property type="entry name" value="RutC-like_sf"/>
</dbReference>
<proteinExistence type="predicted"/>
<sequence length="126" mass="14645">MIRGIRGATTVEHNEKDEILTATRLLLEDMIRYNQLIREDICSVFISVTADLNAVFPAQSLRMIEGLKYVPVMCMQEIPVPNSLPRCIRVMIHAETTKNQKEVKHIYHKRAKQLRPDLNSEREESR</sequence>
<dbReference type="GO" id="GO:0009073">
    <property type="term" value="P:aromatic amino acid family biosynthetic process"/>
    <property type="evidence" value="ECO:0007669"/>
    <property type="project" value="UniProtKB-UniRule"/>
</dbReference>
<dbReference type="SUPFAM" id="SSF55298">
    <property type="entry name" value="YjgF-like"/>
    <property type="match status" value="1"/>
</dbReference>